<evidence type="ECO:0000313" key="2">
    <source>
        <dbReference type="Proteomes" id="UP001162060"/>
    </source>
</evidence>
<comment type="caution">
    <text evidence="1">The sequence shown here is derived from an EMBL/GenBank/DDBJ whole genome shotgun (WGS) entry which is preliminary data.</text>
</comment>
<organism evidence="1 2">
    <name type="scientific">Peronospora matthiolae</name>
    <dbReference type="NCBI Taxonomy" id="2874970"/>
    <lineage>
        <taxon>Eukaryota</taxon>
        <taxon>Sar</taxon>
        <taxon>Stramenopiles</taxon>
        <taxon>Oomycota</taxon>
        <taxon>Peronosporomycetes</taxon>
        <taxon>Peronosporales</taxon>
        <taxon>Peronosporaceae</taxon>
        <taxon>Peronospora</taxon>
    </lineage>
</organism>
<sequence length="84" mass="9638">MKSPHLAQRISRWLSFFPEYNFIVHYKPGKTKILADALSRRPDYDPRIALSRQATDDDDEDGRCAMCDVCVVVLNSGHIQTIPF</sequence>
<dbReference type="Proteomes" id="UP001162060">
    <property type="component" value="Unassembled WGS sequence"/>
</dbReference>
<dbReference type="EMBL" id="CAKLBY020000171">
    <property type="protein sequence ID" value="CAK7931044.1"/>
    <property type="molecule type" value="Genomic_DNA"/>
</dbReference>
<name>A0AAV1U8V3_9STRA</name>
<proteinExistence type="predicted"/>
<gene>
    <name evidence="1" type="ORF">PM001_LOCUS16194</name>
</gene>
<accession>A0AAV1U8V3</accession>
<dbReference type="AlphaFoldDB" id="A0AAV1U8V3"/>
<reference evidence="1" key="1">
    <citation type="submission" date="2024-01" db="EMBL/GenBank/DDBJ databases">
        <authorList>
            <person name="Webb A."/>
        </authorList>
    </citation>
    <scope>NUCLEOTIDE SEQUENCE</scope>
    <source>
        <strain evidence="1">Pm1</strain>
    </source>
</reference>
<evidence type="ECO:0000313" key="1">
    <source>
        <dbReference type="EMBL" id="CAK7931044.1"/>
    </source>
</evidence>
<protein>
    <submittedName>
        <fullName evidence="1">Uncharacterized protein</fullName>
    </submittedName>
</protein>